<evidence type="ECO:0000313" key="2">
    <source>
        <dbReference type="EMBL" id="QTA84984.1"/>
    </source>
</evidence>
<proteinExistence type="predicted"/>
<name>A0A975BGV8_9BACT</name>
<dbReference type="AlphaFoldDB" id="A0A975BGV8"/>
<dbReference type="Pfam" id="PF18737">
    <property type="entry name" value="HEPN_MAE_28990"/>
    <property type="match status" value="1"/>
</dbReference>
<feature type="domain" description="MAE-28990/MAE-18760-like HEPN" evidence="1">
    <location>
        <begin position="2"/>
        <end position="48"/>
    </location>
</feature>
<dbReference type="EMBL" id="CP061800">
    <property type="protein sequence ID" value="QTA84984.1"/>
    <property type="molecule type" value="Genomic_DNA"/>
</dbReference>
<organism evidence="2 3">
    <name type="scientific">Desulfonema magnum</name>
    <dbReference type="NCBI Taxonomy" id="45655"/>
    <lineage>
        <taxon>Bacteria</taxon>
        <taxon>Pseudomonadati</taxon>
        <taxon>Thermodesulfobacteriota</taxon>
        <taxon>Desulfobacteria</taxon>
        <taxon>Desulfobacterales</taxon>
        <taxon>Desulfococcaceae</taxon>
        <taxon>Desulfonema</taxon>
    </lineage>
</organism>
<protein>
    <submittedName>
        <fullName evidence="2">HEPN domain-containing protein</fullName>
    </submittedName>
</protein>
<gene>
    <name evidence="2" type="ORF">dnm_009880</name>
</gene>
<dbReference type="Proteomes" id="UP000663722">
    <property type="component" value="Chromosome"/>
</dbReference>
<dbReference type="InterPro" id="IPR040788">
    <property type="entry name" value="HEPN_MAE_28990"/>
</dbReference>
<dbReference type="RefSeq" id="WP_207681230.1">
    <property type="nucleotide sequence ID" value="NZ_CP061800.1"/>
</dbReference>
<accession>A0A975BGV8</accession>
<evidence type="ECO:0000259" key="1">
    <source>
        <dbReference type="Pfam" id="PF18737"/>
    </source>
</evidence>
<reference evidence="2" key="1">
    <citation type="journal article" date="2021" name="Microb. Physiol.">
        <title>Proteogenomic Insights into the Physiology of Marine, Sulfate-Reducing, Filamentous Desulfonema limicola and Desulfonema magnum.</title>
        <authorList>
            <person name="Schnaars V."/>
            <person name="Wohlbrand L."/>
            <person name="Scheve S."/>
            <person name="Hinrichs C."/>
            <person name="Reinhardt R."/>
            <person name="Rabus R."/>
        </authorList>
    </citation>
    <scope>NUCLEOTIDE SEQUENCE</scope>
    <source>
        <strain evidence="2">4be13</strain>
    </source>
</reference>
<dbReference type="KEGG" id="dmm:dnm_009880"/>
<evidence type="ECO:0000313" key="3">
    <source>
        <dbReference type="Proteomes" id="UP000663722"/>
    </source>
</evidence>
<keyword evidence="3" id="KW-1185">Reference proteome</keyword>
<sequence length="52" mass="6033">MKELRNNIAHGRNPPVSLKVYNDIHDEIISLMRNIKNEIINAAVLKSYKRTT</sequence>